<dbReference type="PANTHER" id="PTHR46111">
    <property type="entry name" value="RIBOSOMAL RNA SMALL SUBUNIT METHYLTRANSFERASE I"/>
    <property type="match status" value="1"/>
</dbReference>
<dbReference type="Pfam" id="PF23016">
    <property type="entry name" value="RsmI_C"/>
    <property type="match status" value="1"/>
</dbReference>
<evidence type="ECO:0000259" key="7">
    <source>
        <dbReference type="Pfam" id="PF00590"/>
    </source>
</evidence>
<dbReference type="GO" id="GO:0070677">
    <property type="term" value="F:rRNA (cytosine-2'-O-)-methyltransferase activity"/>
    <property type="evidence" value="ECO:0007669"/>
    <property type="project" value="UniProtKB-UniRule"/>
</dbReference>
<dbReference type="InterPro" id="IPR018063">
    <property type="entry name" value="SAM_MeTrfase_RsmI_CS"/>
</dbReference>
<keyword evidence="2 6" id="KW-0698">rRNA processing</keyword>
<dbReference type="PIRSF" id="PIRSF005917">
    <property type="entry name" value="MTase_YraL"/>
    <property type="match status" value="1"/>
</dbReference>
<dbReference type="STRING" id="395493.BegalDRAFT_0564"/>
<dbReference type="InterPro" id="IPR014777">
    <property type="entry name" value="4pyrrole_Mease_sub1"/>
</dbReference>
<dbReference type="EMBL" id="JH600070">
    <property type="protein sequence ID" value="EIJ41482.1"/>
    <property type="molecule type" value="Genomic_DNA"/>
</dbReference>
<dbReference type="AlphaFoldDB" id="I3CCY9"/>
<evidence type="ECO:0000259" key="8">
    <source>
        <dbReference type="Pfam" id="PF23016"/>
    </source>
</evidence>
<proteinExistence type="inferred from homology"/>
<evidence type="ECO:0000256" key="5">
    <source>
        <dbReference type="ARBA" id="ARBA00022691"/>
    </source>
</evidence>
<evidence type="ECO:0000256" key="2">
    <source>
        <dbReference type="ARBA" id="ARBA00022552"/>
    </source>
</evidence>
<dbReference type="CDD" id="cd11648">
    <property type="entry name" value="RsmI"/>
    <property type="match status" value="1"/>
</dbReference>
<dbReference type="Gene3D" id="3.40.1010.10">
    <property type="entry name" value="Cobalt-precorrin-4 Transmethylase, Domain 1"/>
    <property type="match status" value="1"/>
</dbReference>
<organism evidence="9 10">
    <name type="scientific">Beggiatoa alba B18LD</name>
    <dbReference type="NCBI Taxonomy" id="395493"/>
    <lineage>
        <taxon>Bacteria</taxon>
        <taxon>Pseudomonadati</taxon>
        <taxon>Pseudomonadota</taxon>
        <taxon>Gammaproteobacteria</taxon>
        <taxon>Thiotrichales</taxon>
        <taxon>Thiotrichaceae</taxon>
        <taxon>Beggiatoa</taxon>
    </lineage>
</organism>
<protein>
    <recommendedName>
        <fullName evidence="6">Ribosomal RNA small subunit methyltransferase I</fullName>
        <ecNumber evidence="6">2.1.1.198</ecNumber>
    </recommendedName>
    <alternativeName>
        <fullName evidence="6">16S rRNA 2'-O-ribose C1402 methyltransferase</fullName>
    </alternativeName>
    <alternativeName>
        <fullName evidence="6">rRNA (cytidine-2'-O-)-methyltransferase RsmI</fullName>
    </alternativeName>
</protein>
<dbReference type="Pfam" id="PF00590">
    <property type="entry name" value="TP_methylase"/>
    <property type="match status" value="1"/>
</dbReference>
<dbReference type="RefSeq" id="WP_002683473.1">
    <property type="nucleotide sequence ID" value="NZ_JH600070.1"/>
</dbReference>
<dbReference type="FunFam" id="3.30.950.10:FF:000002">
    <property type="entry name" value="Ribosomal RNA small subunit methyltransferase I"/>
    <property type="match status" value="1"/>
</dbReference>
<dbReference type="HAMAP" id="MF_01877">
    <property type="entry name" value="16SrRNA_methyltr_I"/>
    <property type="match status" value="1"/>
</dbReference>
<evidence type="ECO:0000256" key="1">
    <source>
        <dbReference type="ARBA" id="ARBA00022490"/>
    </source>
</evidence>
<dbReference type="PANTHER" id="PTHR46111:SF1">
    <property type="entry name" value="RIBOSOMAL RNA SMALL SUBUNIT METHYLTRANSFERASE I"/>
    <property type="match status" value="1"/>
</dbReference>
<feature type="domain" description="Tetrapyrrole methylase" evidence="7">
    <location>
        <begin position="8"/>
        <end position="207"/>
    </location>
</feature>
<dbReference type="NCBIfam" id="TIGR00096">
    <property type="entry name" value="16S rRNA (cytidine(1402)-2'-O)-methyltransferase"/>
    <property type="match status" value="1"/>
</dbReference>
<evidence type="ECO:0000256" key="4">
    <source>
        <dbReference type="ARBA" id="ARBA00022679"/>
    </source>
</evidence>
<feature type="domain" description="RsmI HTH" evidence="8">
    <location>
        <begin position="236"/>
        <end position="280"/>
    </location>
</feature>
<dbReference type="InterPro" id="IPR008189">
    <property type="entry name" value="rRNA_ssu_MeTfrase_I"/>
</dbReference>
<comment type="catalytic activity">
    <reaction evidence="6">
        <text>cytidine(1402) in 16S rRNA + S-adenosyl-L-methionine = 2'-O-methylcytidine(1402) in 16S rRNA + S-adenosyl-L-homocysteine + H(+)</text>
        <dbReference type="Rhea" id="RHEA:42924"/>
        <dbReference type="Rhea" id="RHEA-COMP:10285"/>
        <dbReference type="Rhea" id="RHEA-COMP:10286"/>
        <dbReference type="ChEBI" id="CHEBI:15378"/>
        <dbReference type="ChEBI" id="CHEBI:57856"/>
        <dbReference type="ChEBI" id="CHEBI:59789"/>
        <dbReference type="ChEBI" id="CHEBI:74495"/>
        <dbReference type="ChEBI" id="CHEBI:82748"/>
        <dbReference type="EC" id="2.1.1.198"/>
    </reaction>
</comment>
<dbReference type="HOGENOM" id="CLU_044779_1_0_6"/>
<dbReference type="Gene3D" id="3.30.950.10">
    <property type="entry name" value="Methyltransferase, Cobalt-precorrin-4 Transmethylase, Domain 2"/>
    <property type="match status" value="1"/>
</dbReference>
<keyword evidence="1 6" id="KW-0963">Cytoplasm</keyword>
<keyword evidence="4 6" id="KW-0808">Transferase</keyword>
<evidence type="ECO:0000256" key="3">
    <source>
        <dbReference type="ARBA" id="ARBA00022603"/>
    </source>
</evidence>
<keyword evidence="10" id="KW-1185">Reference proteome</keyword>
<dbReference type="InterPro" id="IPR000878">
    <property type="entry name" value="4pyrrol_Mease"/>
</dbReference>
<dbReference type="InterPro" id="IPR014776">
    <property type="entry name" value="4pyrrole_Mease_sub2"/>
</dbReference>
<dbReference type="InterPro" id="IPR053910">
    <property type="entry name" value="RsmI_HTH"/>
</dbReference>
<dbReference type="OrthoDB" id="9809084at2"/>
<dbReference type="SUPFAM" id="SSF53790">
    <property type="entry name" value="Tetrapyrrole methylase"/>
    <property type="match status" value="1"/>
</dbReference>
<gene>
    <name evidence="6" type="primary">rsmI</name>
    <name evidence="9" type="ORF">BegalDRAFT_0564</name>
</gene>
<reference evidence="9 10" key="1">
    <citation type="submission" date="2011-11" db="EMBL/GenBank/DDBJ databases">
        <title>Improved High-Quality Draft sequence of Beggiatoa alba B18lD.</title>
        <authorList>
            <consortium name="US DOE Joint Genome Institute"/>
            <person name="Lucas S."/>
            <person name="Han J."/>
            <person name="Lapidus A."/>
            <person name="Cheng J.-F."/>
            <person name="Goodwin L."/>
            <person name="Pitluck S."/>
            <person name="Peters L."/>
            <person name="Mikhailova N."/>
            <person name="Held B."/>
            <person name="Detter J.C."/>
            <person name="Han C."/>
            <person name="Tapia R."/>
            <person name="Land M."/>
            <person name="Hauser L."/>
            <person name="Kyrpides N."/>
            <person name="Ivanova N."/>
            <person name="Pagani I."/>
            <person name="Samuel K."/>
            <person name="Teske A."/>
            <person name="Mueller J."/>
            <person name="Woyke T."/>
        </authorList>
    </citation>
    <scope>NUCLEOTIDE SEQUENCE [LARGE SCALE GENOMIC DNA]</scope>
    <source>
        <strain evidence="9 10">B18LD</strain>
    </source>
</reference>
<evidence type="ECO:0000256" key="6">
    <source>
        <dbReference type="HAMAP-Rule" id="MF_01877"/>
    </source>
</evidence>
<dbReference type="Proteomes" id="UP000005744">
    <property type="component" value="Unassembled WGS sequence"/>
</dbReference>
<dbReference type="GO" id="GO:0005737">
    <property type="term" value="C:cytoplasm"/>
    <property type="evidence" value="ECO:0007669"/>
    <property type="project" value="UniProtKB-SubCell"/>
</dbReference>
<comment type="similarity">
    <text evidence="6">Belongs to the methyltransferase superfamily. RsmI family.</text>
</comment>
<dbReference type="InterPro" id="IPR035996">
    <property type="entry name" value="4pyrrol_Methylase_sf"/>
</dbReference>
<accession>I3CCY9</accession>
<comment type="subcellular location">
    <subcellularLocation>
        <location evidence="6">Cytoplasm</location>
    </subcellularLocation>
</comment>
<keyword evidence="3 6" id="KW-0489">Methyltransferase</keyword>
<evidence type="ECO:0000313" key="10">
    <source>
        <dbReference type="Proteomes" id="UP000005744"/>
    </source>
</evidence>
<dbReference type="FunFam" id="3.40.1010.10:FF:000007">
    <property type="entry name" value="Ribosomal RNA small subunit methyltransferase I"/>
    <property type="match status" value="1"/>
</dbReference>
<dbReference type="eggNOG" id="COG0313">
    <property type="taxonomic scope" value="Bacteria"/>
</dbReference>
<keyword evidence="5 6" id="KW-0949">S-adenosyl-L-methionine</keyword>
<dbReference type="EC" id="2.1.1.198" evidence="6"/>
<dbReference type="PROSITE" id="PS01296">
    <property type="entry name" value="RSMI"/>
    <property type="match status" value="1"/>
</dbReference>
<name>I3CCY9_9GAMM</name>
<evidence type="ECO:0000313" key="9">
    <source>
        <dbReference type="EMBL" id="EIJ41482.1"/>
    </source>
</evidence>
<comment type="function">
    <text evidence="6">Catalyzes the 2'-O-methylation of the ribose of cytidine 1402 (C1402) in 16S rRNA.</text>
</comment>
<sequence length="281" mass="30871">MLNTTGVLYVVATPIGNLADFTLRAQQVLEKVQVIAAEDTRHSRHLLTHFGINTPLQALHEHNEKQATAQLISRLQAGESVALISDAGTPLISDPGRYLIEIAHTQHIQVVPIPGASALISALSVAGLSADQFIFAGFLPAKSTARQQVLQSLSAETKTLVFYEAPHRIVDSVTDMLHCFGTERIGILCKELTKLFETVQRDSLANLLLWLNEEVERQKGEFVIVIQGAQPLDTQALNPEAERVMRLLLTELPLKQAAKLASDITGVSKNKLYDWGLTQRD</sequence>